<evidence type="ECO:0000259" key="6">
    <source>
        <dbReference type="PROSITE" id="PS51296"/>
    </source>
</evidence>
<evidence type="ECO:0000256" key="3">
    <source>
        <dbReference type="ARBA" id="ARBA00023002"/>
    </source>
</evidence>
<keyword evidence="3" id="KW-0560">Oxidoreductase</keyword>
<dbReference type="InterPro" id="IPR050584">
    <property type="entry name" value="Cholesterol_7-desaturase"/>
</dbReference>
<dbReference type="Gene3D" id="2.102.10.10">
    <property type="entry name" value="Rieske [2Fe-2S] iron-sulphur domain"/>
    <property type="match status" value="1"/>
</dbReference>
<dbReference type="OrthoDB" id="9769355at2"/>
<keyword evidence="2" id="KW-0479">Metal-binding</keyword>
<evidence type="ECO:0000256" key="4">
    <source>
        <dbReference type="ARBA" id="ARBA00023004"/>
    </source>
</evidence>
<dbReference type="GO" id="GO:0046872">
    <property type="term" value="F:metal ion binding"/>
    <property type="evidence" value="ECO:0007669"/>
    <property type="project" value="UniProtKB-KW"/>
</dbReference>
<evidence type="ECO:0000313" key="8">
    <source>
        <dbReference type="Proteomes" id="UP000295254"/>
    </source>
</evidence>
<proteinExistence type="predicted"/>
<evidence type="ECO:0000256" key="5">
    <source>
        <dbReference type="ARBA" id="ARBA00023014"/>
    </source>
</evidence>
<feature type="domain" description="Rieske" evidence="6">
    <location>
        <begin position="6"/>
        <end position="112"/>
    </location>
</feature>
<organism evidence="7 8">
    <name type="scientific">Pseudomonas vancouverensis</name>
    <dbReference type="NCBI Taxonomy" id="95300"/>
    <lineage>
        <taxon>Bacteria</taxon>
        <taxon>Pseudomonadati</taxon>
        <taxon>Pseudomonadota</taxon>
        <taxon>Gammaproteobacteria</taxon>
        <taxon>Pseudomonadales</taxon>
        <taxon>Pseudomonadaceae</taxon>
        <taxon>Pseudomonas</taxon>
    </lineage>
</organism>
<gene>
    <name evidence="7" type="ORF">EIY72_09950</name>
</gene>
<accession>A0A1H2NY87</accession>
<dbReference type="EMBL" id="RRZK01000009">
    <property type="protein sequence ID" value="TDB64734.1"/>
    <property type="molecule type" value="Genomic_DNA"/>
</dbReference>
<name>A0A1H2NY87_PSEVA</name>
<dbReference type="PANTHER" id="PTHR21266">
    <property type="entry name" value="IRON-SULFUR DOMAIN CONTAINING PROTEIN"/>
    <property type="match status" value="1"/>
</dbReference>
<evidence type="ECO:0000256" key="1">
    <source>
        <dbReference type="ARBA" id="ARBA00022714"/>
    </source>
</evidence>
<keyword evidence="1" id="KW-0001">2Fe-2S</keyword>
<dbReference type="AlphaFoldDB" id="A0A1H2NY87"/>
<dbReference type="PANTHER" id="PTHR21266:SF60">
    <property type="entry name" value="3-KETOSTEROID-9-ALPHA-MONOOXYGENASE, OXYGENASE COMPONENT"/>
    <property type="match status" value="1"/>
</dbReference>
<dbReference type="Proteomes" id="UP000295254">
    <property type="component" value="Unassembled WGS sequence"/>
</dbReference>
<keyword evidence="8" id="KW-1185">Reference proteome</keyword>
<keyword evidence="5" id="KW-0411">Iron-sulfur</keyword>
<dbReference type="GO" id="GO:0016491">
    <property type="term" value="F:oxidoreductase activity"/>
    <property type="evidence" value="ECO:0007669"/>
    <property type="project" value="UniProtKB-KW"/>
</dbReference>
<protein>
    <submittedName>
        <fullName evidence="7">(2Fe-2S)-binding protein</fullName>
    </submittedName>
</protein>
<dbReference type="RefSeq" id="WP_093224213.1">
    <property type="nucleotide sequence ID" value="NZ_LT629803.1"/>
</dbReference>
<evidence type="ECO:0000256" key="2">
    <source>
        <dbReference type="ARBA" id="ARBA00022723"/>
    </source>
</evidence>
<dbReference type="InterPro" id="IPR017941">
    <property type="entry name" value="Rieske_2Fe-2S"/>
</dbReference>
<reference evidence="8" key="1">
    <citation type="journal article" date="2019" name="bioRxiv">
        <title>Bacterially produced spermidine induces plant systemic susceptibility to pathogens.</title>
        <authorList>
            <person name="Melnyk R.A."/>
            <person name="Beskrovnaya P.A."/>
            <person name="Liu Z."/>
            <person name="Song Y."/>
            <person name="Haney C.H."/>
        </authorList>
    </citation>
    <scope>NUCLEOTIDE SEQUENCE [LARGE SCALE GENOMIC DNA]</scope>
    <source>
        <strain evidence="8">Dha-51</strain>
    </source>
</reference>
<comment type="caution">
    <text evidence="7">The sequence shown here is derived from an EMBL/GenBank/DDBJ whole genome shotgun (WGS) entry which is preliminary data.</text>
</comment>
<dbReference type="GO" id="GO:0051537">
    <property type="term" value="F:2 iron, 2 sulfur cluster binding"/>
    <property type="evidence" value="ECO:0007669"/>
    <property type="project" value="UniProtKB-KW"/>
</dbReference>
<dbReference type="InterPro" id="IPR036922">
    <property type="entry name" value="Rieske_2Fe-2S_sf"/>
</dbReference>
<dbReference type="STRING" id="95300.SAMN05216558_3232"/>
<dbReference type="PROSITE" id="PS51296">
    <property type="entry name" value="RIESKE"/>
    <property type="match status" value="1"/>
</dbReference>
<sequence>MMTPGWWAMALSEAVNDQTPLAVTFAGEELVLFRNAAGQAFALEDRCPHRRVPLALGRVVDSGLQCGYHGWVFDGATGRCTQIPNLHAGERVPARYGARAFTVSEANGFVHVWLGEGTPHSTLPSDDYQPSGREFTGATIVNMQHEQFLAAMLDGPQCLMALSHVRMTDFFLGDLRLEQGRAVLERGAVWTTQFLPSQFVVDYPLFVRTAVALQGGMTRVDLLSEDELPLITLMISTGANRRGTTSLCWRGYVHQQAPAKAPLRWRLARLRKQPLFTVNSLIDGVAIAALLEASSRELRSLRQPNLIAVSAVV</sequence>
<evidence type="ECO:0000313" key="7">
    <source>
        <dbReference type="EMBL" id="TDB64734.1"/>
    </source>
</evidence>
<dbReference type="Pfam" id="PF00355">
    <property type="entry name" value="Rieske"/>
    <property type="match status" value="1"/>
</dbReference>
<keyword evidence="4" id="KW-0408">Iron</keyword>
<dbReference type="SUPFAM" id="SSF50022">
    <property type="entry name" value="ISP domain"/>
    <property type="match status" value="1"/>
</dbReference>